<dbReference type="Proteomes" id="UP000255423">
    <property type="component" value="Unassembled WGS sequence"/>
</dbReference>
<gene>
    <name evidence="2" type="ORF">SAMN05661053_0622</name>
</gene>
<dbReference type="AlphaFoldDB" id="A0A380RV05"/>
<reference evidence="2 3" key="1">
    <citation type="submission" date="2017-08" db="EMBL/GenBank/DDBJ databases">
        <authorList>
            <person name="de Groot N.N."/>
        </authorList>
    </citation>
    <scope>NUCLEOTIDE SEQUENCE [LARGE SCALE GENOMIC DNA]</scope>
    <source>
        <strain evidence="2 3">HM2</strain>
    </source>
</reference>
<dbReference type="InterPro" id="IPR003141">
    <property type="entry name" value="Pol/His_phosphatase_N"/>
</dbReference>
<dbReference type="SMART" id="SM00481">
    <property type="entry name" value="POLIIIAc"/>
    <property type="match status" value="1"/>
</dbReference>
<proteinExistence type="predicted"/>
<protein>
    <recommendedName>
        <fullName evidence="1">Polymerase/histidinol phosphatase N-terminal domain-containing protein</fullName>
    </recommendedName>
</protein>
<dbReference type="PANTHER" id="PTHR42924:SF3">
    <property type="entry name" value="POLYMERASE_HISTIDINOL PHOSPHATASE N-TERMINAL DOMAIN-CONTAINING PROTEIN"/>
    <property type="match status" value="1"/>
</dbReference>
<dbReference type="Gene3D" id="1.10.150.650">
    <property type="match status" value="1"/>
</dbReference>
<dbReference type="PANTHER" id="PTHR42924">
    <property type="entry name" value="EXONUCLEASE"/>
    <property type="match status" value="1"/>
</dbReference>
<dbReference type="InterPro" id="IPR052018">
    <property type="entry name" value="PHP_domain"/>
</dbReference>
<dbReference type="Gene3D" id="3.20.20.140">
    <property type="entry name" value="Metal-dependent hydrolases"/>
    <property type="match status" value="1"/>
</dbReference>
<dbReference type="EMBL" id="UHJL01000001">
    <property type="protein sequence ID" value="SUQ19390.1"/>
    <property type="molecule type" value="Genomic_DNA"/>
</dbReference>
<accession>A0A380RV05</accession>
<name>A0A380RV05_FIBSU</name>
<sequence>MQKMFSTIITENGGYADLHMHTKLSDGTLSVDELLMLCKRKGLRCISITDHDNLDSYKLAEEPAKEIGLEIIPGIEISAVWQGKDIHILGYFCDPTNLALNMELEDFAKQRIARVKAIIKKLNALGIGITFEKVHSYCKGKIIGRPHIAMSLVDEEYISNFSEAFTKYLGDGCIAFVEKKGLNPQETIRLIENAGGIAVLAHPYKSGLSDQFIENMVEWGIQGMEVYSPAQKGAVGRKYKEMAQRFGLVGTGGSDFHTENGTYPPGCMKMPYTVVQALRERREKSRAEWF</sequence>
<dbReference type="CDD" id="cd07438">
    <property type="entry name" value="PHP_HisPPase_AMP"/>
    <property type="match status" value="1"/>
</dbReference>
<evidence type="ECO:0000313" key="3">
    <source>
        <dbReference type="Proteomes" id="UP000255423"/>
    </source>
</evidence>
<dbReference type="SUPFAM" id="SSF89550">
    <property type="entry name" value="PHP domain-like"/>
    <property type="match status" value="1"/>
</dbReference>
<dbReference type="InterPro" id="IPR004013">
    <property type="entry name" value="PHP_dom"/>
</dbReference>
<dbReference type="GO" id="GO:0004534">
    <property type="term" value="F:5'-3' RNA exonuclease activity"/>
    <property type="evidence" value="ECO:0007669"/>
    <property type="project" value="TreeGrafter"/>
</dbReference>
<organism evidence="2 3">
    <name type="scientific">Fibrobacter succinogenes</name>
    <name type="common">Bacteroides succinogenes</name>
    <dbReference type="NCBI Taxonomy" id="833"/>
    <lineage>
        <taxon>Bacteria</taxon>
        <taxon>Pseudomonadati</taxon>
        <taxon>Fibrobacterota</taxon>
        <taxon>Fibrobacteria</taxon>
        <taxon>Fibrobacterales</taxon>
        <taxon>Fibrobacteraceae</taxon>
        <taxon>Fibrobacter</taxon>
    </lineage>
</organism>
<evidence type="ECO:0000259" key="1">
    <source>
        <dbReference type="SMART" id="SM00481"/>
    </source>
</evidence>
<dbReference type="Pfam" id="PF02811">
    <property type="entry name" value="PHP"/>
    <property type="match status" value="1"/>
</dbReference>
<evidence type="ECO:0000313" key="2">
    <source>
        <dbReference type="EMBL" id="SUQ19390.1"/>
    </source>
</evidence>
<feature type="domain" description="Polymerase/histidinol phosphatase N-terminal" evidence="1">
    <location>
        <begin position="16"/>
        <end position="81"/>
    </location>
</feature>
<dbReference type="RefSeq" id="WP_088629647.1">
    <property type="nucleotide sequence ID" value="NZ_UHJL01000001.1"/>
</dbReference>
<dbReference type="GO" id="GO:0035312">
    <property type="term" value="F:5'-3' DNA exonuclease activity"/>
    <property type="evidence" value="ECO:0007669"/>
    <property type="project" value="TreeGrafter"/>
</dbReference>
<dbReference type="InterPro" id="IPR016195">
    <property type="entry name" value="Pol/histidinol_Pase-like"/>
</dbReference>